<gene>
    <name evidence="3" type="ORF">HRI_002474900</name>
</gene>
<feature type="compositionally biased region" description="Polar residues" evidence="1">
    <location>
        <begin position="53"/>
        <end position="66"/>
    </location>
</feature>
<evidence type="ECO:0000313" key="3">
    <source>
        <dbReference type="EMBL" id="GMI88056.1"/>
    </source>
</evidence>
<dbReference type="InterPro" id="IPR032567">
    <property type="entry name" value="RTL1-rel"/>
</dbReference>
<proteinExistence type="predicted"/>
<feature type="compositionally biased region" description="Pro residues" evidence="1">
    <location>
        <begin position="258"/>
        <end position="289"/>
    </location>
</feature>
<accession>A0A9W7M595</accession>
<feature type="region of interest" description="Disordered" evidence="1">
    <location>
        <begin position="249"/>
        <end position="298"/>
    </location>
</feature>
<dbReference type="EMBL" id="BSYR01000022">
    <property type="protein sequence ID" value="GMI88056.1"/>
    <property type="molecule type" value="Genomic_DNA"/>
</dbReference>
<dbReference type="PANTHER" id="PTHR15503:SF22">
    <property type="entry name" value="TRANSPOSON TY3-I GAG POLYPROTEIN"/>
    <property type="match status" value="1"/>
</dbReference>
<dbReference type="Proteomes" id="UP001165190">
    <property type="component" value="Unassembled WGS sequence"/>
</dbReference>
<organism evidence="3 4">
    <name type="scientific">Hibiscus trionum</name>
    <name type="common">Flower of an hour</name>
    <dbReference type="NCBI Taxonomy" id="183268"/>
    <lineage>
        <taxon>Eukaryota</taxon>
        <taxon>Viridiplantae</taxon>
        <taxon>Streptophyta</taxon>
        <taxon>Embryophyta</taxon>
        <taxon>Tracheophyta</taxon>
        <taxon>Spermatophyta</taxon>
        <taxon>Magnoliopsida</taxon>
        <taxon>eudicotyledons</taxon>
        <taxon>Gunneridae</taxon>
        <taxon>Pentapetalae</taxon>
        <taxon>rosids</taxon>
        <taxon>malvids</taxon>
        <taxon>Malvales</taxon>
        <taxon>Malvaceae</taxon>
        <taxon>Malvoideae</taxon>
        <taxon>Hibiscus</taxon>
    </lineage>
</organism>
<dbReference type="OrthoDB" id="1749531at2759"/>
<evidence type="ECO:0000313" key="4">
    <source>
        <dbReference type="Proteomes" id="UP001165190"/>
    </source>
</evidence>
<comment type="caution">
    <text evidence="3">The sequence shown here is derived from an EMBL/GenBank/DDBJ whole genome shotgun (WGS) entry which is preliminary data.</text>
</comment>
<sequence length="398" mass="44165">MVNNADAIKALQEVSTCHDQTLVALQATVSENQVALKEVLQKLTTISNQWSQPNTSTVIQDGSSDSRAMRGKGKSREASEDGFPFSPKPVSVELPLFTGVDPEEWIASAQDFFDFYGTKDHHRVTMASFRMDGIAKKWFRWMQRQRQLAGWEHFIDAIRKRFVVTELESPEGLLTKLTQTATVEEYQTRFEDLVLRTHNLPDTFLTQCFISGLRADIKNEVLSQRVSTMSEAMQLARFHEARLSDLKRSLGRGFGPKPSSPSPPAGPRTMPGRPPPLDSSPKPSHPNAPQPRKLSAAEAQARRDKGLCYYCDTKFVPGHRCTDPQLFLLDDSAGEDISGDLATNPDVEVSDGVTREHSLVSLNALAGCFTPNTIRVTGEIHGRAVRILIDGGSTHNFM</sequence>
<keyword evidence="4" id="KW-1185">Reference proteome</keyword>
<protein>
    <recommendedName>
        <fullName evidence="2">Retrotransposon gag domain-containing protein</fullName>
    </recommendedName>
</protein>
<evidence type="ECO:0000259" key="2">
    <source>
        <dbReference type="Pfam" id="PF03732"/>
    </source>
</evidence>
<feature type="region of interest" description="Disordered" evidence="1">
    <location>
        <begin position="53"/>
        <end position="86"/>
    </location>
</feature>
<dbReference type="AlphaFoldDB" id="A0A9W7M595"/>
<dbReference type="Pfam" id="PF03732">
    <property type="entry name" value="Retrotrans_gag"/>
    <property type="match status" value="1"/>
</dbReference>
<reference evidence="3" key="1">
    <citation type="submission" date="2023-05" db="EMBL/GenBank/DDBJ databases">
        <title>Genome and transcriptome analyses reveal genes involved in the formation of fine ridges on petal epidermal cells in Hibiscus trionum.</title>
        <authorList>
            <person name="Koshimizu S."/>
            <person name="Masuda S."/>
            <person name="Ishii T."/>
            <person name="Shirasu K."/>
            <person name="Hoshino A."/>
            <person name="Arita M."/>
        </authorList>
    </citation>
    <scope>NUCLEOTIDE SEQUENCE</scope>
    <source>
        <strain evidence="3">Hamamatsu line</strain>
    </source>
</reference>
<name>A0A9W7M595_HIBTR</name>
<dbReference type="PANTHER" id="PTHR15503">
    <property type="entry name" value="LDOC1 RELATED"/>
    <property type="match status" value="1"/>
</dbReference>
<evidence type="ECO:0000256" key="1">
    <source>
        <dbReference type="SAM" id="MobiDB-lite"/>
    </source>
</evidence>
<dbReference type="InterPro" id="IPR005162">
    <property type="entry name" value="Retrotrans_gag_dom"/>
</dbReference>
<feature type="domain" description="Retrotransposon gag" evidence="2">
    <location>
        <begin position="126"/>
        <end position="214"/>
    </location>
</feature>